<reference evidence="3 4" key="1">
    <citation type="journal article" date="2011" name="Nat. Biotechnol.">
        <title>Comparative genomic analysis of the thermophilic biomass-degrading fungi Myceliophthora thermophila and Thielavia terrestris.</title>
        <authorList>
            <person name="Berka R.M."/>
            <person name="Grigoriev I.V."/>
            <person name="Otillar R."/>
            <person name="Salamov A."/>
            <person name="Grimwood J."/>
            <person name="Reid I."/>
            <person name="Ishmael N."/>
            <person name="John T."/>
            <person name="Darmond C."/>
            <person name="Moisan M.-C."/>
            <person name="Henrissat B."/>
            <person name="Coutinho P.M."/>
            <person name="Lombard V."/>
            <person name="Natvig D.O."/>
            <person name="Lindquist E."/>
            <person name="Schmutz J."/>
            <person name="Lucas S."/>
            <person name="Harris P."/>
            <person name="Powlowski J."/>
            <person name="Bellemare A."/>
            <person name="Taylor D."/>
            <person name="Butler G."/>
            <person name="de Vries R.P."/>
            <person name="Allijn I.E."/>
            <person name="van den Brink J."/>
            <person name="Ushinsky S."/>
            <person name="Storms R."/>
            <person name="Powell A.J."/>
            <person name="Paulsen I.T."/>
            <person name="Elbourne L.D.H."/>
            <person name="Baker S.E."/>
            <person name="Magnuson J."/>
            <person name="LaBoissiere S."/>
            <person name="Clutterbuck A.J."/>
            <person name="Martinez D."/>
            <person name="Wogulis M."/>
            <person name="de Leon A.L."/>
            <person name="Rey M.W."/>
            <person name="Tsang A."/>
        </authorList>
    </citation>
    <scope>NUCLEOTIDE SEQUENCE [LARGE SCALE GENOMIC DNA]</scope>
    <source>
        <strain evidence="4">ATCC 38088 / NRRL 8126</strain>
    </source>
</reference>
<feature type="compositionally biased region" description="Polar residues" evidence="1">
    <location>
        <begin position="384"/>
        <end position="401"/>
    </location>
</feature>
<keyword evidence="4" id="KW-1185">Reference proteome</keyword>
<dbReference type="RefSeq" id="XP_003652620.1">
    <property type="nucleotide sequence ID" value="XM_003652572.1"/>
</dbReference>
<name>G2QYU2_THETT</name>
<evidence type="ECO:0000313" key="4">
    <source>
        <dbReference type="Proteomes" id="UP000008181"/>
    </source>
</evidence>
<dbReference type="InterPro" id="IPR000253">
    <property type="entry name" value="FHA_dom"/>
</dbReference>
<feature type="compositionally biased region" description="Acidic residues" evidence="1">
    <location>
        <begin position="322"/>
        <end position="333"/>
    </location>
</feature>
<dbReference type="KEGG" id="ttt:THITE_2114273"/>
<proteinExistence type="predicted"/>
<organism evidence="3 4">
    <name type="scientific">Thermothielavioides terrestris (strain ATCC 38088 / NRRL 8126)</name>
    <name type="common">Thielavia terrestris</name>
    <dbReference type="NCBI Taxonomy" id="578455"/>
    <lineage>
        <taxon>Eukaryota</taxon>
        <taxon>Fungi</taxon>
        <taxon>Dikarya</taxon>
        <taxon>Ascomycota</taxon>
        <taxon>Pezizomycotina</taxon>
        <taxon>Sordariomycetes</taxon>
        <taxon>Sordariomycetidae</taxon>
        <taxon>Sordariales</taxon>
        <taxon>Chaetomiaceae</taxon>
        <taxon>Thermothielavioides</taxon>
        <taxon>Thermothielavioides terrestris</taxon>
    </lineage>
</organism>
<feature type="compositionally biased region" description="Polar residues" evidence="1">
    <location>
        <begin position="345"/>
        <end position="357"/>
    </location>
</feature>
<dbReference type="eggNOG" id="ENOG502RZJP">
    <property type="taxonomic scope" value="Eukaryota"/>
</dbReference>
<evidence type="ECO:0000313" key="3">
    <source>
        <dbReference type="EMBL" id="AEO66284.1"/>
    </source>
</evidence>
<dbReference type="Proteomes" id="UP000008181">
    <property type="component" value="Chromosome 2"/>
</dbReference>
<dbReference type="AlphaFoldDB" id="G2QYU2"/>
<feature type="compositionally biased region" description="Polar residues" evidence="1">
    <location>
        <begin position="253"/>
        <end position="264"/>
    </location>
</feature>
<accession>G2QYU2</accession>
<dbReference type="OrthoDB" id="5348546at2759"/>
<sequence length="608" mass="65428">MDSSPVTSSKAPEPTLPTVAGVKRPAPSLLPPFEPLSSSPGLPRPAKRHANSQAFLKYPTPAPTSSTGILSSSPPRLGSRPAAQRTLSTSSERAPLTAVASVELKENGETLLMGRSSSSSHYQLSTNRLISRVHVKARYIAATQPLEPNKIEIVCNGWNGLKLHCQGQTWELAKGDSFTSETEGAEIMLDVQDARVFVRWPRKDKDQDGLGHLSDSSWDESPRPRAARGGAGSELHGSPLRRAAPIRSPESPTPANVSSSNASLDSLLPRHSEEDDEPVEIYEDPSADEKESPSRTKSRNAEASFMTQVGESFSSDLSDPQSDGENDPNEENDPVIHSFGPFGASISSRFATSSTLSPRKPARTPPRSVLESSPFPPSKLPGPSDSNAKVTADPSSNTSGPLSGLSAEAIATITHHVVNQLAFSRLSSTPLSTIMNNLPAEERKGVSREQLRAIIESTACVGIIRRQGKDAAGKPLESEYYYTPELDEDENRRLAVTDGLRKPSLRNCRKQHKVSSAFRSLRCVSPVHMLCCLDGVCGLMAVCFPFVCSNTTGSGPAPLKSTTQHRLWASCCENRAQRCILIFGCRRRPLLPSWGHRHALGGGIGGLC</sequence>
<feature type="compositionally biased region" description="Acidic residues" evidence="1">
    <location>
        <begin position="274"/>
        <end position="286"/>
    </location>
</feature>
<feature type="compositionally biased region" description="Polar residues" evidence="1">
    <location>
        <begin position="1"/>
        <end position="10"/>
    </location>
</feature>
<dbReference type="HOGENOM" id="CLU_027207_0_0_1"/>
<feature type="region of interest" description="Disordered" evidence="1">
    <location>
        <begin position="1"/>
        <end position="94"/>
    </location>
</feature>
<feature type="region of interest" description="Disordered" evidence="1">
    <location>
        <begin position="204"/>
        <end position="403"/>
    </location>
</feature>
<dbReference type="EMBL" id="CP003010">
    <property type="protein sequence ID" value="AEO66284.1"/>
    <property type="molecule type" value="Genomic_DNA"/>
</dbReference>
<dbReference type="GeneID" id="11517719"/>
<feature type="compositionally biased region" description="Polar residues" evidence="1">
    <location>
        <begin position="305"/>
        <end position="321"/>
    </location>
</feature>
<protein>
    <recommendedName>
        <fullName evidence="2">FHA domain-containing protein</fullName>
    </recommendedName>
</protein>
<evidence type="ECO:0000256" key="1">
    <source>
        <dbReference type="SAM" id="MobiDB-lite"/>
    </source>
</evidence>
<evidence type="ECO:0000259" key="2">
    <source>
        <dbReference type="PROSITE" id="PS50006"/>
    </source>
</evidence>
<gene>
    <name evidence="3" type="ORF">THITE_2114273</name>
</gene>
<feature type="compositionally biased region" description="Low complexity" evidence="1">
    <location>
        <begin position="70"/>
        <end position="81"/>
    </location>
</feature>
<feature type="domain" description="FHA" evidence="2">
    <location>
        <begin position="111"/>
        <end position="164"/>
    </location>
</feature>
<dbReference type="PROSITE" id="PS50006">
    <property type="entry name" value="FHA_DOMAIN"/>
    <property type="match status" value="1"/>
</dbReference>